<evidence type="ECO:0000313" key="3">
    <source>
        <dbReference type="Proteomes" id="UP000184184"/>
    </source>
</evidence>
<proteinExistence type="predicted"/>
<name>A0A1M7Q2M6_9BACI</name>
<dbReference type="EMBL" id="FRCZ01000005">
    <property type="protein sequence ID" value="SHN24400.1"/>
    <property type="molecule type" value="Genomic_DNA"/>
</dbReference>
<dbReference type="AlphaFoldDB" id="A0A1M7Q2M6"/>
<keyword evidence="1" id="KW-0175">Coiled coil</keyword>
<dbReference type="RefSeq" id="WP_073202451.1">
    <property type="nucleotide sequence ID" value="NZ_FRCZ01000005.1"/>
</dbReference>
<dbReference type="NCBIfam" id="NF047388">
    <property type="entry name" value="SA1320_fam"/>
    <property type="match status" value="1"/>
</dbReference>
<dbReference type="Proteomes" id="UP000184184">
    <property type="component" value="Unassembled WGS sequence"/>
</dbReference>
<dbReference type="InterPro" id="IPR029058">
    <property type="entry name" value="AB_hydrolase_fold"/>
</dbReference>
<keyword evidence="3" id="KW-1185">Reference proteome</keyword>
<sequence>MIKLKKNVTLNNSSDSDLVELAGYQAYIINENTRIITVNDSKYRVLNTKEDRNTGLNAHTVMNLNTENEVTVVFVGTDATQIEDIKTDFFLLSDTNVPQLEAARLYYEEMDKKYGVDSVTGNSLGGALANRVGVEYPEVRTVTYNPALLPKHQVEADKEYDNITNYFGEYDVLTGSLISLGLDDRIPGAKHEIHNGIPSGAGPFGTVASNHTGYLRDTNGQYYEIRSEGGPGSGKIYIDADEHIVTSIWTGQPLYGGDNHLIDITPGTLEVLANGLENSVISRLAKVKDYLGNAMEIIVAERAKRKKRITIMQEAFDDIVVEEIGDAIFGDITWMGNMLKAELRYWHSVLNQVEQKAQYLNLLLNSPPVEVLEYLTKKDINVSSLIAEARRQLNNIENKIDELTEQFRYIITEIIPKLLHEGFQFGTEQWYDTVVEEMNAHFSIVETNIEKLHQQINLFKRQVQETANQFSETDLSIADAITNKQDITSNPSIAPLSERTTLETSPYLKRTMFIKELQLDVSFHFIKVKVNNLIFPFVHLLHQLALAVENTLETLSATVKMAPHLYFTVSLPGKFISSFTNFDEKVQDAVNNVTGPIDTLASRVEGLRDGLYRFKLRIPVILDRFRPYIEHALFDNNRYNEVYLYNHAALALLKETDILFDDINTQLAKEKAKAIDELLLNGEDIDKNNTLLKEQVELGTLY</sequence>
<feature type="coiled-coil region" evidence="1">
    <location>
        <begin position="386"/>
        <end position="413"/>
    </location>
</feature>
<gene>
    <name evidence="2" type="ORF">SAMN05216179_2766</name>
</gene>
<dbReference type="OrthoDB" id="2747668at2"/>
<dbReference type="STRING" id="1027249.SAMN05216179_2766"/>
<accession>A0A1M7Q2M6</accession>
<organism evidence="2 3">
    <name type="scientific">Gracilibacillus kekensis</name>
    <dbReference type="NCBI Taxonomy" id="1027249"/>
    <lineage>
        <taxon>Bacteria</taxon>
        <taxon>Bacillati</taxon>
        <taxon>Bacillota</taxon>
        <taxon>Bacilli</taxon>
        <taxon>Bacillales</taxon>
        <taxon>Bacillaceae</taxon>
        <taxon>Gracilibacillus</taxon>
    </lineage>
</organism>
<evidence type="ECO:0000256" key="1">
    <source>
        <dbReference type="SAM" id="Coils"/>
    </source>
</evidence>
<protein>
    <submittedName>
        <fullName evidence="2">Uncharacterized protein</fullName>
    </submittedName>
</protein>
<evidence type="ECO:0000313" key="2">
    <source>
        <dbReference type="EMBL" id="SHN24400.1"/>
    </source>
</evidence>
<reference evidence="2 3" key="1">
    <citation type="submission" date="2016-11" db="EMBL/GenBank/DDBJ databases">
        <authorList>
            <person name="Jaros S."/>
            <person name="Januszkiewicz K."/>
            <person name="Wedrychowicz H."/>
        </authorList>
    </citation>
    <scope>NUCLEOTIDE SEQUENCE [LARGE SCALE GENOMIC DNA]</scope>
    <source>
        <strain evidence="2 3">CGMCC 1.10681</strain>
    </source>
</reference>
<dbReference type="SUPFAM" id="SSF53474">
    <property type="entry name" value="alpha/beta-Hydrolases"/>
    <property type="match status" value="1"/>
</dbReference>